<keyword evidence="2 5" id="KW-0479">Metal-binding</keyword>
<dbReference type="Pfam" id="PF00067">
    <property type="entry name" value="p450"/>
    <property type="match status" value="1"/>
</dbReference>
<dbReference type="GO" id="GO:0005506">
    <property type="term" value="F:iron ion binding"/>
    <property type="evidence" value="ECO:0007669"/>
    <property type="project" value="InterPro"/>
</dbReference>
<dbReference type="GO" id="GO:0020037">
    <property type="term" value="F:heme binding"/>
    <property type="evidence" value="ECO:0007669"/>
    <property type="project" value="InterPro"/>
</dbReference>
<keyword evidence="8" id="KW-1185">Reference proteome</keyword>
<dbReference type="GO" id="GO:0004497">
    <property type="term" value="F:monooxygenase activity"/>
    <property type="evidence" value="ECO:0007669"/>
    <property type="project" value="UniProtKB-KW"/>
</dbReference>
<protein>
    <recommendedName>
        <fullName evidence="9">Cytochrome P450 monooxygenase</fullName>
    </recommendedName>
</protein>
<dbReference type="PROSITE" id="PS00086">
    <property type="entry name" value="CYTOCHROME_P450"/>
    <property type="match status" value="1"/>
</dbReference>
<dbReference type="OrthoDB" id="1470350at2759"/>
<comment type="caution">
    <text evidence="7">The sequence shown here is derived from an EMBL/GenBank/DDBJ whole genome shotgun (WGS) entry which is preliminary data.</text>
</comment>
<dbReference type="PANTHER" id="PTHR46300">
    <property type="entry name" value="P450, PUTATIVE (EUROFUNG)-RELATED-RELATED"/>
    <property type="match status" value="1"/>
</dbReference>
<feature type="binding site" description="axial binding residue" evidence="5">
    <location>
        <position position="445"/>
    </location>
    <ligand>
        <name>heme</name>
        <dbReference type="ChEBI" id="CHEBI:30413"/>
    </ligand>
    <ligandPart>
        <name>Fe</name>
        <dbReference type="ChEBI" id="CHEBI:18248"/>
    </ligandPart>
</feature>
<evidence type="ECO:0000256" key="3">
    <source>
        <dbReference type="ARBA" id="ARBA00023002"/>
    </source>
</evidence>
<evidence type="ECO:0000313" key="8">
    <source>
        <dbReference type="Proteomes" id="UP001152130"/>
    </source>
</evidence>
<evidence type="ECO:0000256" key="4">
    <source>
        <dbReference type="ARBA" id="ARBA00023004"/>
    </source>
</evidence>
<dbReference type="InterPro" id="IPR017972">
    <property type="entry name" value="Cyt_P450_CS"/>
</dbReference>
<keyword evidence="5 6" id="KW-0349">Heme</keyword>
<dbReference type="GO" id="GO:0016705">
    <property type="term" value="F:oxidoreductase activity, acting on paired donors, with incorporation or reduction of molecular oxygen"/>
    <property type="evidence" value="ECO:0007669"/>
    <property type="project" value="InterPro"/>
</dbReference>
<evidence type="ECO:0000313" key="7">
    <source>
        <dbReference type="EMBL" id="KAJ4007971.1"/>
    </source>
</evidence>
<proteinExistence type="inferred from homology"/>
<reference evidence="7" key="1">
    <citation type="submission" date="2022-10" db="EMBL/GenBank/DDBJ databases">
        <title>Fusarium specimens isolated from Avocado Roots.</title>
        <authorList>
            <person name="Stajich J."/>
            <person name="Roper C."/>
            <person name="Heimlech-Rivalta G."/>
        </authorList>
    </citation>
    <scope>NUCLEOTIDE SEQUENCE</scope>
    <source>
        <strain evidence="7">CF00143</strain>
    </source>
</reference>
<dbReference type="AlphaFoldDB" id="A0A9W8PIK4"/>
<keyword evidence="4 5" id="KW-0408">Iron</keyword>
<dbReference type="PRINTS" id="PR00463">
    <property type="entry name" value="EP450I"/>
</dbReference>
<dbReference type="EMBL" id="JAPDHF010000016">
    <property type="protein sequence ID" value="KAJ4007971.1"/>
    <property type="molecule type" value="Genomic_DNA"/>
</dbReference>
<evidence type="ECO:0008006" key="9">
    <source>
        <dbReference type="Google" id="ProtNLM"/>
    </source>
</evidence>
<keyword evidence="3 6" id="KW-0560">Oxidoreductase</keyword>
<evidence type="ECO:0000256" key="1">
    <source>
        <dbReference type="ARBA" id="ARBA00010617"/>
    </source>
</evidence>
<name>A0A9W8PIK4_9HYPO</name>
<dbReference type="InterPro" id="IPR050364">
    <property type="entry name" value="Cytochrome_P450_fung"/>
</dbReference>
<dbReference type="PANTHER" id="PTHR46300:SF9">
    <property type="entry name" value="P450, PUTATIVE-RELATED"/>
    <property type="match status" value="1"/>
</dbReference>
<evidence type="ECO:0000256" key="6">
    <source>
        <dbReference type="RuleBase" id="RU000461"/>
    </source>
</evidence>
<comment type="cofactor">
    <cofactor evidence="5">
        <name>heme</name>
        <dbReference type="ChEBI" id="CHEBI:30413"/>
    </cofactor>
</comment>
<dbReference type="Gene3D" id="1.10.630.10">
    <property type="entry name" value="Cytochrome P450"/>
    <property type="match status" value="1"/>
</dbReference>
<dbReference type="InterPro" id="IPR002401">
    <property type="entry name" value="Cyt_P450_E_grp-I"/>
</dbReference>
<keyword evidence="6" id="KW-0503">Monooxygenase</keyword>
<dbReference type="InterPro" id="IPR001128">
    <property type="entry name" value="Cyt_P450"/>
</dbReference>
<dbReference type="PRINTS" id="PR00385">
    <property type="entry name" value="P450"/>
</dbReference>
<dbReference type="SUPFAM" id="SSF48264">
    <property type="entry name" value="Cytochrome P450"/>
    <property type="match status" value="1"/>
</dbReference>
<accession>A0A9W8PIK4</accession>
<organism evidence="7 8">
    <name type="scientific">Fusarium irregulare</name>
    <dbReference type="NCBI Taxonomy" id="2494466"/>
    <lineage>
        <taxon>Eukaryota</taxon>
        <taxon>Fungi</taxon>
        <taxon>Dikarya</taxon>
        <taxon>Ascomycota</taxon>
        <taxon>Pezizomycotina</taxon>
        <taxon>Sordariomycetes</taxon>
        <taxon>Hypocreomycetidae</taxon>
        <taxon>Hypocreales</taxon>
        <taxon>Nectriaceae</taxon>
        <taxon>Fusarium</taxon>
        <taxon>Fusarium incarnatum-equiseti species complex</taxon>
    </lineage>
</organism>
<gene>
    <name evidence="7" type="ORF">NW766_009785</name>
</gene>
<comment type="similarity">
    <text evidence="1 6">Belongs to the cytochrome P450 family.</text>
</comment>
<dbReference type="InterPro" id="IPR036396">
    <property type="entry name" value="Cyt_P450_sf"/>
</dbReference>
<evidence type="ECO:0000256" key="5">
    <source>
        <dbReference type="PIRSR" id="PIRSR602401-1"/>
    </source>
</evidence>
<dbReference type="Proteomes" id="UP001152130">
    <property type="component" value="Unassembled WGS sequence"/>
</dbReference>
<sequence length="529" mass="58728">MADTSSSLLILGIAVLATLWCFSASSIKKEKKPLKLPIIGDLHSSPIEKPLLRWNAWAKEKGAIASVKLYGIVPIVVINTAEAATELFSKRSKWYSNRPSSVTMEMITGAGKGQSRFTLMHDMDAYLKLHHRILSPSIGVIAAPRYQPVMELEGIQLVKDLVNLSDRQSSVVSSTDVYPFLERTQASIILALHYGIRVPTVDEPLYHKVVETQVKVTYCAANPGLPDFIPFLRHLPAAISPWHRAAEKLFQEQKDLYMYLLELGDESYGWNATKQARSAAAKYAKEPIPEIDLAFTLATSIQGGMETSPRALLWLFIAATVANKDFMKKAHAVLDAVVGRDRLPRFSDRSSLGYIDAIVSELMRWRPIAPGGIPRRADKQDDIHGINVAKNAAVFSNAWSIGRDAAAFDPSLGDLDQFIPERWLDQDQLKTSLPLPVFGQGRRSCLGKRVALDGGFANIAAMIWAYDFKPVEEIDPMEMVVVGFMTEPKPFKFKLKPRGPWVAKVVEAEWETADKDLGNIMGKPDDLEG</sequence>
<evidence type="ECO:0000256" key="2">
    <source>
        <dbReference type="ARBA" id="ARBA00022723"/>
    </source>
</evidence>